<organism evidence="2 3">
    <name type="scientific">Cecembia calidifontis</name>
    <dbReference type="NCBI Taxonomy" id="1187080"/>
    <lineage>
        <taxon>Bacteria</taxon>
        <taxon>Pseudomonadati</taxon>
        <taxon>Bacteroidota</taxon>
        <taxon>Cytophagia</taxon>
        <taxon>Cytophagales</taxon>
        <taxon>Cyclobacteriaceae</taxon>
        <taxon>Cecembia</taxon>
    </lineage>
</organism>
<feature type="chain" id="PRO_5020752145" description="Transcriptional regulator" evidence="1">
    <location>
        <begin position="21"/>
        <end position="544"/>
    </location>
</feature>
<proteinExistence type="predicted"/>
<feature type="signal peptide" evidence="1">
    <location>
        <begin position="1"/>
        <end position="20"/>
    </location>
</feature>
<reference evidence="2 3" key="1">
    <citation type="submission" date="2019-02" db="EMBL/GenBank/DDBJ databases">
        <title>Genomic Encyclopedia of Archaeal and Bacterial Type Strains, Phase II (KMG-II): from individual species to whole genera.</title>
        <authorList>
            <person name="Goeker M."/>
        </authorList>
    </citation>
    <scope>NUCLEOTIDE SEQUENCE [LARGE SCALE GENOMIC DNA]</scope>
    <source>
        <strain evidence="2 3">DSM 21411</strain>
    </source>
</reference>
<accession>A0A4Q7PE77</accession>
<dbReference type="EMBL" id="SGXG01000001">
    <property type="protein sequence ID" value="RZS98701.1"/>
    <property type="molecule type" value="Genomic_DNA"/>
</dbReference>
<keyword evidence="1" id="KW-0732">Signal</keyword>
<gene>
    <name evidence="2" type="ORF">BC751_4367</name>
</gene>
<evidence type="ECO:0000313" key="2">
    <source>
        <dbReference type="EMBL" id="RZS98701.1"/>
    </source>
</evidence>
<evidence type="ECO:0000313" key="3">
    <source>
        <dbReference type="Proteomes" id="UP000292209"/>
    </source>
</evidence>
<dbReference type="OrthoDB" id="1059469at2"/>
<evidence type="ECO:0000256" key="1">
    <source>
        <dbReference type="SAM" id="SignalP"/>
    </source>
</evidence>
<name>A0A4Q7PE77_9BACT</name>
<dbReference type="AlphaFoldDB" id="A0A4Q7PE77"/>
<comment type="caution">
    <text evidence="2">The sequence shown here is derived from an EMBL/GenBank/DDBJ whole genome shotgun (WGS) entry which is preliminary data.</text>
</comment>
<keyword evidence="3" id="KW-1185">Reference proteome</keyword>
<dbReference type="RefSeq" id="WP_130277359.1">
    <property type="nucleotide sequence ID" value="NZ_SGXG01000001.1"/>
</dbReference>
<protein>
    <recommendedName>
        <fullName evidence="4">Transcriptional regulator</fullName>
    </recommendedName>
</protein>
<sequence length="544" mass="63364">MKKLAAFLLFFICSGHMAFAQLSFVNRLEIESKFQENDFMVIHKPGGAVAFRSQPEKGFNLRSKFQYLVTDYELNASEIKEIRMKDGFDLIGYDLEGDFFYALMQKGSAATSDKYLLEINLETDEVSEFSLENIYSMDLKEFLVLNRNAVFLGNADMRPMLQIFNLGENTVHTVQGIYGKETLVLQLRKDSELGIIDVLISKRDKYKIKQVSIISYDENGSKVREVVIDKLHDKDLEIIEGMLTPIRDYQQSVIGTFGQRKREAYQGIYIAEINEFGEYEIKYYTMEDFPNFFNYLNEKQRARRWKELEKLFNKGKTPTIKPVFSAREVITTAEGYLIYSDNFNATNPRYIPRDGAYANDAYRFNPNRLYFDGMNYGPAYGSQLFSPVRYSPFSWQTEGEYKFISAYMIYIGKEGQVLWDNALNLSNKITQIPGKFGEVSFDGNKLHYLYLDGIEIYMSYMKNGEVIFENEAFELKLVNENERIRETQELSLNFSWWYDNYYLLSGKQKVRYIGSAGREETKEVFFLTKIAVDGDLYVPLDNID</sequence>
<dbReference type="Proteomes" id="UP000292209">
    <property type="component" value="Unassembled WGS sequence"/>
</dbReference>
<evidence type="ECO:0008006" key="4">
    <source>
        <dbReference type="Google" id="ProtNLM"/>
    </source>
</evidence>